<evidence type="ECO:0000256" key="4">
    <source>
        <dbReference type="ARBA" id="ARBA00012583"/>
    </source>
</evidence>
<evidence type="ECO:0000256" key="7">
    <source>
        <dbReference type="ARBA" id="ARBA00022692"/>
    </source>
</evidence>
<reference evidence="15" key="1">
    <citation type="journal article" date="2019" name="Int. J. Syst. Evol. Microbiol.">
        <title>The Global Catalogue of Microorganisms (GCM) 10K type strain sequencing project: providing services to taxonomists for standard genome sequencing and annotation.</title>
        <authorList>
            <consortium name="The Broad Institute Genomics Platform"/>
            <consortium name="The Broad Institute Genome Sequencing Center for Infectious Disease"/>
            <person name="Wu L."/>
            <person name="Ma J."/>
        </authorList>
    </citation>
    <scope>NUCLEOTIDE SEQUENCE [LARGE SCALE GENOMIC DNA]</scope>
    <source>
        <strain evidence="15">JCM 17939</strain>
    </source>
</reference>
<protein>
    <recommendedName>
        <fullName evidence="4">dolichyl-phosphate beta-glucosyltransferase</fullName>
        <ecNumber evidence="4">2.4.1.117</ecNumber>
    </recommendedName>
</protein>
<dbReference type="Proteomes" id="UP001501442">
    <property type="component" value="Unassembled WGS sequence"/>
</dbReference>
<evidence type="ECO:0000313" key="14">
    <source>
        <dbReference type="EMBL" id="GAA4638766.1"/>
    </source>
</evidence>
<evidence type="ECO:0000256" key="1">
    <source>
        <dbReference type="ARBA" id="ARBA00004389"/>
    </source>
</evidence>
<comment type="pathway">
    <text evidence="2">Protein modification; protein glycosylation.</text>
</comment>
<keyword evidence="6" id="KW-0808">Transferase</keyword>
<dbReference type="InterPro" id="IPR001173">
    <property type="entry name" value="Glyco_trans_2-like"/>
</dbReference>
<dbReference type="EMBL" id="BAABHK010000024">
    <property type="protein sequence ID" value="GAA4638766.1"/>
    <property type="molecule type" value="Genomic_DNA"/>
</dbReference>
<dbReference type="Gene3D" id="3.90.550.10">
    <property type="entry name" value="Spore Coat Polysaccharide Biosynthesis Protein SpsA, Chain A"/>
    <property type="match status" value="1"/>
</dbReference>
<evidence type="ECO:0000256" key="3">
    <source>
        <dbReference type="ARBA" id="ARBA00006739"/>
    </source>
</evidence>
<name>A0ABP8UW32_9ACTN</name>
<comment type="caution">
    <text evidence="14">The sequence shown here is derived from an EMBL/GenBank/DDBJ whole genome shotgun (WGS) entry which is preliminary data.</text>
</comment>
<evidence type="ECO:0000256" key="12">
    <source>
        <dbReference type="ARBA" id="ARBA00045097"/>
    </source>
</evidence>
<keyword evidence="5" id="KW-0328">Glycosyltransferase</keyword>
<keyword evidence="8" id="KW-0256">Endoplasmic reticulum</keyword>
<keyword evidence="15" id="KW-1185">Reference proteome</keyword>
<dbReference type="SUPFAM" id="SSF53448">
    <property type="entry name" value="Nucleotide-diphospho-sugar transferases"/>
    <property type="match status" value="1"/>
</dbReference>
<feature type="domain" description="Glycosyltransferase 2-like" evidence="13">
    <location>
        <begin position="10"/>
        <end position="170"/>
    </location>
</feature>
<organism evidence="14 15">
    <name type="scientific">Actinoallomurus vinaceus</name>
    <dbReference type="NCBI Taxonomy" id="1080074"/>
    <lineage>
        <taxon>Bacteria</taxon>
        <taxon>Bacillati</taxon>
        <taxon>Actinomycetota</taxon>
        <taxon>Actinomycetes</taxon>
        <taxon>Streptosporangiales</taxon>
        <taxon>Thermomonosporaceae</taxon>
        <taxon>Actinoallomurus</taxon>
    </lineage>
</organism>
<evidence type="ECO:0000256" key="2">
    <source>
        <dbReference type="ARBA" id="ARBA00004922"/>
    </source>
</evidence>
<evidence type="ECO:0000259" key="13">
    <source>
        <dbReference type="Pfam" id="PF00535"/>
    </source>
</evidence>
<evidence type="ECO:0000256" key="9">
    <source>
        <dbReference type="ARBA" id="ARBA00022968"/>
    </source>
</evidence>
<dbReference type="Pfam" id="PF00535">
    <property type="entry name" value="Glycos_transf_2"/>
    <property type="match status" value="1"/>
</dbReference>
<evidence type="ECO:0000256" key="5">
    <source>
        <dbReference type="ARBA" id="ARBA00022676"/>
    </source>
</evidence>
<keyword evidence="11" id="KW-0472">Membrane</keyword>
<gene>
    <name evidence="14" type="ORF">GCM10023196_097800</name>
</gene>
<sequence>MPVPSVVDLSVIIPAYNERFRLRATLEAISGYLCSSDLCWELIVVDDGSQDGTHRVVESAARIDPRIRVIRSPYNRGKGHAVRLGVAASQGAQVFFCDADLPTPIDELDRLRSGLRGGAAAAIGSRAVAGSRIEVRRPPAREILARLGNRVIRTVATPGIHDTQCGFKLFDGNKARRAFALARIDGWGFDVEILYLFRRLGWPVAEVPVRWAHRSGSKVRSADYLRVLADVVRVRWRHAGVRVSKETP</sequence>
<comment type="similarity">
    <text evidence="3">Belongs to the glycosyltransferase 2 family.</text>
</comment>
<dbReference type="CDD" id="cd04188">
    <property type="entry name" value="DPG_synthase"/>
    <property type="match status" value="1"/>
</dbReference>
<evidence type="ECO:0000256" key="11">
    <source>
        <dbReference type="ARBA" id="ARBA00023136"/>
    </source>
</evidence>
<keyword evidence="10" id="KW-1133">Transmembrane helix</keyword>
<evidence type="ECO:0000313" key="15">
    <source>
        <dbReference type="Proteomes" id="UP001501442"/>
    </source>
</evidence>
<dbReference type="InterPro" id="IPR035518">
    <property type="entry name" value="DPG_synthase"/>
</dbReference>
<comment type="subcellular location">
    <subcellularLocation>
        <location evidence="1">Endoplasmic reticulum membrane</location>
        <topology evidence="1">Single-pass membrane protein</topology>
    </subcellularLocation>
</comment>
<accession>A0ABP8UW32</accession>
<comment type="catalytic activity">
    <reaction evidence="12">
        <text>a di-trans,poly-cis-dolichyl phosphate + UDP-alpha-D-glucose = a di-trans,poly-cis-dolichyl beta-D-glucosyl phosphate + UDP</text>
        <dbReference type="Rhea" id="RHEA:15401"/>
        <dbReference type="Rhea" id="RHEA-COMP:19498"/>
        <dbReference type="Rhea" id="RHEA-COMP:19502"/>
        <dbReference type="ChEBI" id="CHEBI:57525"/>
        <dbReference type="ChEBI" id="CHEBI:57683"/>
        <dbReference type="ChEBI" id="CHEBI:58223"/>
        <dbReference type="ChEBI" id="CHEBI:58885"/>
        <dbReference type="EC" id="2.4.1.117"/>
    </reaction>
    <physiologicalReaction direction="left-to-right" evidence="12">
        <dbReference type="Rhea" id="RHEA:15402"/>
    </physiologicalReaction>
</comment>
<keyword evidence="9" id="KW-0735">Signal-anchor</keyword>
<dbReference type="EC" id="2.4.1.117" evidence="4"/>
<proteinExistence type="inferred from homology"/>
<dbReference type="PANTHER" id="PTHR10859">
    <property type="entry name" value="GLYCOSYL TRANSFERASE"/>
    <property type="match status" value="1"/>
</dbReference>
<dbReference type="PANTHER" id="PTHR10859:SF91">
    <property type="entry name" value="DOLICHYL-PHOSPHATE BETA-GLUCOSYLTRANSFERASE"/>
    <property type="match status" value="1"/>
</dbReference>
<evidence type="ECO:0000256" key="8">
    <source>
        <dbReference type="ARBA" id="ARBA00022824"/>
    </source>
</evidence>
<dbReference type="InterPro" id="IPR029044">
    <property type="entry name" value="Nucleotide-diphossugar_trans"/>
</dbReference>
<keyword evidence="7" id="KW-0812">Transmembrane</keyword>
<evidence type="ECO:0000256" key="10">
    <source>
        <dbReference type="ARBA" id="ARBA00022989"/>
    </source>
</evidence>
<evidence type="ECO:0000256" key="6">
    <source>
        <dbReference type="ARBA" id="ARBA00022679"/>
    </source>
</evidence>